<keyword evidence="1 11" id="KW-1003">Cell membrane</keyword>
<keyword evidence="6 11" id="KW-0133">Cell shape</keyword>
<comment type="pathway">
    <text evidence="11">Cell wall biogenesis; peptidoglycan biosynthesis.</text>
</comment>
<keyword evidence="9 11" id="KW-0472">Membrane</keyword>
<gene>
    <name evidence="11" type="primary">mtgA</name>
    <name evidence="14" type="ORF">F506_00840</name>
</gene>
<evidence type="ECO:0000256" key="4">
    <source>
        <dbReference type="ARBA" id="ARBA00022679"/>
    </source>
</evidence>
<keyword evidence="5 11" id="KW-0812">Transmembrane</keyword>
<reference evidence="15" key="1">
    <citation type="journal article" date="2015" name="Genome Announc.">
        <title>Complete Genome Sequence of Herbaspirillum hiltneri N3 (DSM 17495), Isolated from Surface-Sterilized Wheat Roots.</title>
        <authorList>
            <person name="Guizelini D."/>
            <person name="Saizaki P.M."/>
            <person name="Coimbra N.A."/>
            <person name="Weiss V.A."/>
            <person name="Faoro H."/>
            <person name="Sfeir M.Z."/>
            <person name="Baura V.A."/>
            <person name="Monteiro R.A."/>
            <person name="Chubatsu L.S."/>
            <person name="Souza E.M."/>
            <person name="Cruz L.M."/>
            <person name="Pedrosa F.O."/>
            <person name="Raittz R.T."/>
            <person name="Marchaukoski J.N."/>
            <person name="Steffens M.B."/>
        </authorList>
    </citation>
    <scope>NUCLEOTIDE SEQUENCE [LARGE SCALE GENOMIC DNA]</scope>
    <source>
        <strain evidence="15">N3</strain>
    </source>
</reference>
<evidence type="ECO:0000313" key="15">
    <source>
        <dbReference type="Proteomes" id="UP000063429"/>
    </source>
</evidence>
<evidence type="ECO:0000313" key="14">
    <source>
        <dbReference type="EMBL" id="AKZ61404.1"/>
    </source>
</evidence>
<keyword evidence="10 11" id="KW-0961">Cell wall biogenesis/degradation</keyword>
<evidence type="ECO:0000256" key="6">
    <source>
        <dbReference type="ARBA" id="ARBA00022960"/>
    </source>
</evidence>
<comment type="similarity">
    <text evidence="11">Belongs to the glycosyltransferase 51 family.</text>
</comment>
<name>A0ABM5UW01_9BURK</name>
<keyword evidence="4 11" id="KW-0808">Transferase</keyword>
<evidence type="ECO:0000256" key="1">
    <source>
        <dbReference type="ARBA" id="ARBA00022475"/>
    </source>
</evidence>
<evidence type="ECO:0000256" key="5">
    <source>
        <dbReference type="ARBA" id="ARBA00022692"/>
    </source>
</evidence>
<evidence type="ECO:0000259" key="13">
    <source>
        <dbReference type="Pfam" id="PF00912"/>
    </source>
</evidence>
<dbReference type="Proteomes" id="UP000063429">
    <property type="component" value="Chromosome"/>
</dbReference>
<dbReference type="RefSeq" id="WP_053194877.1">
    <property type="nucleotide sequence ID" value="NZ_CP011409.1"/>
</dbReference>
<sequence>MKLLRKLFLWLIVLPITLLFLLQLYFFVQIWWWVDHNPESTSFMRHQLSLLQEKNPNAQLQFKWVPYNRISNNLKRAIIASEDSNFSEHEGVDWDALQKAYEKNTKKGKVVAGGSTITQQLAKNLFLSGERSYLRKAQEFIITYMLEFLMDKQRIFEIYLNVVEWGNGVFGAEAASLHYYSASAASLGPSQAARLAVMLPRPRFYDKNPGSAYLANRTGLILRRMNAAELPPAKPVEKPAAKPVAKPPARK</sequence>
<evidence type="ECO:0000256" key="10">
    <source>
        <dbReference type="ARBA" id="ARBA00023316"/>
    </source>
</evidence>
<dbReference type="InterPro" id="IPR023346">
    <property type="entry name" value="Lysozyme-like_dom_sf"/>
</dbReference>
<accession>A0ABM5UW01</accession>
<evidence type="ECO:0000256" key="9">
    <source>
        <dbReference type="ARBA" id="ARBA00023136"/>
    </source>
</evidence>
<dbReference type="EC" id="2.4.99.28" evidence="11"/>
<evidence type="ECO:0000256" key="11">
    <source>
        <dbReference type="HAMAP-Rule" id="MF_00766"/>
    </source>
</evidence>
<comment type="function">
    <text evidence="11">Peptidoglycan polymerase that catalyzes glycan chain elongation from lipid-linked precursors.</text>
</comment>
<feature type="domain" description="Glycosyl transferase family 51" evidence="13">
    <location>
        <begin position="58"/>
        <end position="225"/>
    </location>
</feature>
<protein>
    <recommendedName>
        <fullName evidence="11">Biosynthetic peptidoglycan transglycosylase</fullName>
        <ecNumber evidence="11">2.4.99.28</ecNumber>
    </recommendedName>
    <alternativeName>
        <fullName evidence="11">Glycan polymerase</fullName>
    </alternativeName>
    <alternativeName>
        <fullName evidence="11">Peptidoglycan glycosyltransferase MtgA</fullName>
        <shortName evidence="11">PGT</shortName>
    </alternativeName>
</protein>
<evidence type="ECO:0000256" key="3">
    <source>
        <dbReference type="ARBA" id="ARBA00022676"/>
    </source>
</evidence>
<evidence type="ECO:0000256" key="7">
    <source>
        <dbReference type="ARBA" id="ARBA00022984"/>
    </source>
</evidence>
<dbReference type="Pfam" id="PF00912">
    <property type="entry name" value="Transgly"/>
    <property type="match status" value="1"/>
</dbReference>
<keyword evidence="3 11" id="KW-0328">Glycosyltransferase</keyword>
<dbReference type="InterPro" id="IPR036950">
    <property type="entry name" value="PBP_transglycosylase"/>
</dbReference>
<dbReference type="NCBIfam" id="TIGR02070">
    <property type="entry name" value="mono_pep_trsgly"/>
    <property type="match status" value="1"/>
</dbReference>
<keyword evidence="2 11" id="KW-0997">Cell inner membrane</keyword>
<feature type="transmembrane region" description="Helical" evidence="11">
    <location>
        <begin position="7"/>
        <end position="34"/>
    </location>
</feature>
<keyword evidence="15" id="KW-1185">Reference proteome</keyword>
<dbReference type="PANTHER" id="PTHR30400">
    <property type="entry name" value="MONOFUNCTIONAL BIOSYNTHETIC PEPTIDOGLYCAN TRANSGLYCOSYLASE"/>
    <property type="match status" value="1"/>
</dbReference>
<evidence type="ECO:0000256" key="12">
    <source>
        <dbReference type="SAM" id="MobiDB-lite"/>
    </source>
</evidence>
<keyword evidence="7 11" id="KW-0573">Peptidoglycan synthesis</keyword>
<dbReference type="SUPFAM" id="SSF53955">
    <property type="entry name" value="Lysozyme-like"/>
    <property type="match status" value="1"/>
</dbReference>
<dbReference type="InterPro" id="IPR001264">
    <property type="entry name" value="Glyco_trans_51"/>
</dbReference>
<comment type="subcellular location">
    <subcellularLocation>
        <location evidence="11">Cell inner membrane</location>
        <topology evidence="11">Single-pass membrane protein</topology>
    </subcellularLocation>
</comment>
<dbReference type="EMBL" id="CP011409">
    <property type="protein sequence ID" value="AKZ61404.1"/>
    <property type="molecule type" value="Genomic_DNA"/>
</dbReference>
<comment type="catalytic activity">
    <reaction evidence="11">
        <text>[GlcNAc-(1-&gt;4)-Mur2Ac(oyl-L-Ala-gamma-D-Glu-L-Lys-D-Ala-D-Ala)](n)-di-trans,octa-cis-undecaprenyl diphosphate + beta-D-GlcNAc-(1-&gt;4)-Mur2Ac(oyl-L-Ala-gamma-D-Glu-L-Lys-D-Ala-D-Ala)-di-trans,octa-cis-undecaprenyl diphosphate = [GlcNAc-(1-&gt;4)-Mur2Ac(oyl-L-Ala-gamma-D-Glu-L-Lys-D-Ala-D-Ala)](n+1)-di-trans,octa-cis-undecaprenyl diphosphate + di-trans,octa-cis-undecaprenyl diphosphate + H(+)</text>
        <dbReference type="Rhea" id="RHEA:23708"/>
        <dbReference type="Rhea" id="RHEA-COMP:9602"/>
        <dbReference type="Rhea" id="RHEA-COMP:9603"/>
        <dbReference type="ChEBI" id="CHEBI:15378"/>
        <dbReference type="ChEBI" id="CHEBI:58405"/>
        <dbReference type="ChEBI" id="CHEBI:60033"/>
        <dbReference type="ChEBI" id="CHEBI:78435"/>
        <dbReference type="EC" id="2.4.99.28"/>
    </reaction>
</comment>
<evidence type="ECO:0000256" key="2">
    <source>
        <dbReference type="ARBA" id="ARBA00022519"/>
    </source>
</evidence>
<evidence type="ECO:0000256" key="8">
    <source>
        <dbReference type="ARBA" id="ARBA00022989"/>
    </source>
</evidence>
<organism evidence="14 15">
    <name type="scientific">Herbaspirillum hiltneri N3</name>
    <dbReference type="NCBI Taxonomy" id="1262470"/>
    <lineage>
        <taxon>Bacteria</taxon>
        <taxon>Pseudomonadati</taxon>
        <taxon>Pseudomonadota</taxon>
        <taxon>Betaproteobacteria</taxon>
        <taxon>Burkholderiales</taxon>
        <taxon>Oxalobacteraceae</taxon>
        <taxon>Herbaspirillum</taxon>
    </lineage>
</organism>
<dbReference type="Gene3D" id="1.10.3810.10">
    <property type="entry name" value="Biosynthetic peptidoglycan transglycosylase-like"/>
    <property type="match status" value="1"/>
</dbReference>
<dbReference type="HAMAP" id="MF_00766">
    <property type="entry name" value="PGT_MtgA"/>
    <property type="match status" value="1"/>
</dbReference>
<proteinExistence type="inferred from homology"/>
<keyword evidence="8 11" id="KW-1133">Transmembrane helix</keyword>
<dbReference type="PANTHER" id="PTHR30400:SF0">
    <property type="entry name" value="BIOSYNTHETIC PEPTIDOGLYCAN TRANSGLYCOSYLASE"/>
    <property type="match status" value="1"/>
</dbReference>
<dbReference type="InterPro" id="IPR011812">
    <property type="entry name" value="Pep_trsgly"/>
</dbReference>
<feature type="region of interest" description="Disordered" evidence="12">
    <location>
        <begin position="232"/>
        <end position="251"/>
    </location>
</feature>